<accession>A0ACB9JU89</accession>
<organism evidence="1 2">
    <name type="scientific">Smallanthus sonchifolius</name>
    <dbReference type="NCBI Taxonomy" id="185202"/>
    <lineage>
        <taxon>Eukaryota</taxon>
        <taxon>Viridiplantae</taxon>
        <taxon>Streptophyta</taxon>
        <taxon>Embryophyta</taxon>
        <taxon>Tracheophyta</taxon>
        <taxon>Spermatophyta</taxon>
        <taxon>Magnoliopsida</taxon>
        <taxon>eudicotyledons</taxon>
        <taxon>Gunneridae</taxon>
        <taxon>Pentapetalae</taxon>
        <taxon>asterids</taxon>
        <taxon>campanulids</taxon>
        <taxon>Asterales</taxon>
        <taxon>Asteraceae</taxon>
        <taxon>Asteroideae</taxon>
        <taxon>Heliantheae alliance</taxon>
        <taxon>Millerieae</taxon>
        <taxon>Smallanthus</taxon>
    </lineage>
</organism>
<gene>
    <name evidence="1" type="ORF">L1987_05044</name>
</gene>
<proteinExistence type="predicted"/>
<dbReference type="EMBL" id="CM042019">
    <property type="protein sequence ID" value="KAI3823605.1"/>
    <property type="molecule type" value="Genomic_DNA"/>
</dbReference>
<keyword evidence="2" id="KW-1185">Reference proteome</keyword>
<dbReference type="Proteomes" id="UP001056120">
    <property type="component" value="Linkage Group LG02"/>
</dbReference>
<comment type="caution">
    <text evidence="1">The sequence shown here is derived from an EMBL/GenBank/DDBJ whole genome shotgun (WGS) entry which is preliminary data.</text>
</comment>
<reference evidence="1 2" key="2">
    <citation type="journal article" date="2022" name="Mol. Ecol. Resour.">
        <title>The genomes of chicory, endive, great burdock and yacon provide insights into Asteraceae paleo-polyploidization history and plant inulin production.</title>
        <authorList>
            <person name="Fan W."/>
            <person name="Wang S."/>
            <person name="Wang H."/>
            <person name="Wang A."/>
            <person name="Jiang F."/>
            <person name="Liu H."/>
            <person name="Zhao H."/>
            <person name="Xu D."/>
            <person name="Zhang Y."/>
        </authorList>
    </citation>
    <scope>NUCLEOTIDE SEQUENCE [LARGE SCALE GENOMIC DNA]</scope>
    <source>
        <strain evidence="2">cv. Yunnan</strain>
        <tissue evidence="1">Leaves</tissue>
    </source>
</reference>
<name>A0ACB9JU89_9ASTR</name>
<sequence length="87" mass="9695">MNQARSIRWNVSASGARPNPQGSFRYGSINVTEVYILRNKPPETINGKRRATLSGISFVNPTTPIRLADEYKVKGVYKLDFPTAPLT</sequence>
<protein>
    <submittedName>
        <fullName evidence="1">Uncharacterized protein</fullName>
    </submittedName>
</protein>
<evidence type="ECO:0000313" key="2">
    <source>
        <dbReference type="Proteomes" id="UP001056120"/>
    </source>
</evidence>
<evidence type="ECO:0000313" key="1">
    <source>
        <dbReference type="EMBL" id="KAI3823605.1"/>
    </source>
</evidence>
<reference evidence="2" key="1">
    <citation type="journal article" date="2022" name="Mol. Ecol. Resour.">
        <title>The genomes of chicory, endive, great burdock and yacon provide insights into Asteraceae palaeo-polyploidization history and plant inulin production.</title>
        <authorList>
            <person name="Fan W."/>
            <person name="Wang S."/>
            <person name="Wang H."/>
            <person name="Wang A."/>
            <person name="Jiang F."/>
            <person name="Liu H."/>
            <person name="Zhao H."/>
            <person name="Xu D."/>
            <person name="Zhang Y."/>
        </authorList>
    </citation>
    <scope>NUCLEOTIDE SEQUENCE [LARGE SCALE GENOMIC DNA]</scope>
    <source>
        <strain evidence="2">cv. Yunnan</strain>
    </source>
</reference>